<sequence>MKLHKGDKVLVTAGKDRGREGVVEKVWADKSRVLIPGVNQYKKHRKAQGEKQPGEILTLSRPLPVGNVALVCQKCKQPTRVGYRIINDKKVRICRKCDQNI</sequence>
<comment type="subunit">
    <text evidence="5">Part of the 50S ribosomal subunit.</text>
</comment>
<feature type="domain" description="KOW" evidence="6">
    <location>
        <begin position="2"/>
        <end position="29"/>
    </location>
</feature>
<dbReference type="NCBIfam" id="TIGR01079">
    <property type="entry name" value="rplX_bact"/>
    <property type="match status" value="1"/>
</dbReference>
<comment type="similarity">
    <text evidence="1 5">Belongs to the universal ribosomal protein uL24 family.</text>
</comment>
<dbReference type="SUPFAM" id="SSF50104">
    <property type="entry name" value="Translation proteins SH3-like domain"/>
    <property type="match status" value="1"/>
</dbReference>
<proteinExistence type="inferred from homology"/>
<dbReference type="InterPro" id="IPR014722">
    <property type="entry name" value="Rib_uL2_dom2"/>
</dbReference>
<dbReference type="Proteomes" id="UP000034264">
    <property type="component" value="Unassembled WGS sequence"/>
</dbReference>
<protein>
    <recommendedName>
        <fullName evidence="4 5">Large ribosomal subunit protein uL24</fullName>
    </recommendedName>
</protein>
<accession>A0A0G1M4F1</accession>
<evidence type="ECO:0000256" key="1">
    <source>
        <dbReference type="ARBA" id="ARBA00010618"/>
    </source>
</evidence>
<dbReference type="GO" id="GO:0005840">
    <property type="term" value="C:ribosome"/>
    <property type="evidence" value="ECO:0007669"/>
    <property type="project" value="UniProtKB-KW"/>
</dbReference>
<keyword evidence="5" id="KW-0694">RNA-binding</keyword>
<gene>
    <name evidence="5" type="primary">rplX</name>
    <name evidence="7" type="ORF">UX05_C0004G0100</name>
</gene>
<evidence type="ECO:0000313" key="8">
    <source>
        <dbReference type="Proteomes" id="UP000034264"/>
    </source>
</evidence>
<comment type="function">
    <text evidence="5">One of two assembly initiator proteins, it binds directly to the 5'-end of the 23S rRNA, where it nucleates assembly of the 50S subunit.</text>
</comment>
<name>A0A0G1M4F1_9BACT</name>
<organism evidence="7 8">
    <name type="scientific">Candidatus Amesbacteria bacterium GW2011_GWC2_45_19</name>
    <dbReference type="NCBI Taxonomy" id="1618366"/>
    <lineage>
        <taxon>Bacteria</taxon>
        <taxon>Candidatus Amesiibacteriota</taxon>
    </lineage>
</organism>
<dbReference type="InterPro" id="IPR041988">
    <property type="entry name" value="Ribosomal_uL24_KOW"/>
</dbReference>
<comment type="caution">
    <text evidence="7">The sequence shown here is derived from an EMBL/GenBank/DDBJ whole genome shotgun (WGS) entry which is preliminary data.</text>
</comment>
<dbReference type="InterPro" id="IPR057264">
    <property type="entry name" value="Ribosomal_uL24_C"/>
</dbReference>
<dbReference type="PANTHER" id="PTHR12903">
    <property type="entry name" value="MITOCHONDRIAL RIBOSOMAL PROTEIN L24"/>
    <property type="match status" value="1"/>
</dbReference>
<keyword evidence="5" id="KW-0699">rRNA-binding</keyword>
<dbReference type="GO" id="GO:0006412">
    <property type="term" value="P:translation"/>
    <property type="evidence" value="ECO:0007669"/>
    <property type="project" value="UniProtKB-UniRule"/>
</dbReference>
<dbReference type="Pfam" id="PF00467">
    <property type="entry name" value="KOW"/>
    <property type="match status" value="1"/>
</dbReference>
<dbReference type="EMBL" id="LCKS01000004">
    <property type="protein sequence ID" value="KKU03091.1"/>
    <property type="molecule type" value="Genomic_DNA"/>
</dbReference>
<keyword evidence="3 5" id="KW-0687">Ribonucleoprotein</keyword>
<reference evidence="7 8" key="1">
    <citation type="journal article" date="2015" name="Nature">
        <title>rRNA introns, odd ribosomes, and small enigmatic genomes across a large radiation of phyla.</title>
        <authorList>
            <person name="Brown C.T."/>
            <person name="Hug L.A."/>
            <person name="Thomas B.C."/>
            <person name="Sharon I."/>
            <person name="Castelle C.J."/>
            <person name="Singh A."/>
            <person name="Wilkins M.J."/>
            <person name="Williams K.H."/>
            <person name="Banfield J.F."/>
        </authorList>
    </citation>
    <scope>NUCLEOTIDE SEQUENCE [LARGE SCALE GENOMIC DNA]</scope>
</reference>
<dbReference type="Pfam" id="PF17136">
    <property type="entry name" value="ribosomal_L24"/>
    <property type="match status" value="1"/>
</dbReference>
<evidence type="ECO:0000313" key="7">
    <source>
        <dbReference type="EMBL" id="KKU03091.1"/>
    </source>
</evidence>
<comment type="function">
    <text evidence="5">One of the proteins that surrounds the polypeptide exit tunnel on the outside of the subunit.</text>
</comment>
<evidence type="ECO:0000256" key="4">
    <source>
        <dbReference type="ARBA" id="ARBA00035206"/>
    </source>
</evidence>
<dbReference type="Gene3D" id="2.30.30.30">
    <property type="match status" value="1"/>
</dbReference>
<dbReference type="GO" id="GO:0003735">
    <property type="term" value="F:structural constituent of ribosome"/>
    <property type="evidence" value="ECO:0007669"/>
    <property type="project" value="InterPro"/>
</dbReference>
<evidence type="ECO:0000256" key="2">
    <source>
        <dbReference type="ARBA" id="ARBA00022980"/>
    </source>
</evidence>
<dbReference type="InterPro" id="IPR005824">
    <property type="entry name" value="KOW"/>
</dbReference>
<dbReference type="InterPro" id="IPR008991">
    <property type="entry name" value="Translation_prot_SH3-like_sf"/>
</dbReference>
<dbReference type="SMART" id="SM00739">
    <property type="entry name" value="KOW"/>
    <property type="match status" value="1"/>
</dbReference>
<dbReference type="HAMAP" id="MF_01326_B">
    <property type="entry name" value="Ribosomal_uL24_B"/>
    <property type="match status" value="1"/>
</dbReference>
<dbReference type="AlphaFoldDB" id="A0A0G1M4F1"/>
<dbReference type="CDD" id="cd06089">
    <property type="entry name" value="KOW_RPL26"/>
    <property type="match status" value="1"/>
</dbReference>
<evidence type="ECO:0000256" key="3">
    <source>
        <dbReference type="ARBA" id="ARBA00023274"/>
    </source>
</evidence>
<keyword evidence="2 5" id="KW-0689">Ribosomal protein</keyword>
<dbReference type="InterPro" id="IPR003256">
    <property type="entry name" value="Ribosomal_uL24"/>
</dbReference>
<dbReference type="GO" id="GO:1990904">
    <property type="term" value="C:ribonucleoprotein complex"/>
    <property type="evidence" value="ECO:0007669"/>
    <property type="project" value="UniProtKB-KW"/>
</dbReference>
<dbReference type="GO" id="GO:0019843">
    <property type="term" value="F:rRNA binding"/>
    <property type="evidence" value="ECO:0007669"/>
    <property type="project" value="UniProtKB-UniRule"/>
</dbReference>
<evidence type="ECO:0000256" key="5">
    <source>
        <dbReference type="HAMAP-Rule" id="MF_01326"/>
    </source>
</evidence>
<evidence type="ECO:0000259" key="6">
    <source>
        <dbReference type="SMART" id="SM00739"/>
    </source>
</evidence>